<organism evidence="10 11">
    <name type="scientific">Cyanobium usitatum str. Tous</name>
    <dbReference type="NCBI Taxonomy" id="2116684"/>
    <lineage>
        <taxon>Bacteria</taxon>
        <taxon>Bacillati</taxon>
        <taxon>Cyanobacteriota</taxon>
        <taxon>Cyanophyceae</taxon>
        <taxon>Synechococcales</taxon>
        <taxon>Prochlorococcaceae</taxon>
        <taxon>Cyanobium</taxon>
    </lineage>
</organism>
<dbReference type="HAMAP" id="MF_00236">
    <property type="entry name" value="TatA_E"/>
    <property type="match status" value="1"/>
</dbReference>
<dbReference type="AlphaFoldDB" id="A0A2P7MUV0"/>
<dbReference type="Pfam" id="PF02416">
    <property type="entry name" value="TatA_B_E"/>
    <property type="match status" value="1"/>
</dbReference>
<dbReference type="Gene3D" id="1.20.5.3310">
    <property type="match status" value="1"/>
</dbReference>
<evidence type="ECO:0000256" key="2">
    <source>
        <dbReference type="ARBA" id="ARBA00022448"/>
    </source>
</evidence>
<proteinExistence type="inferred from homology"/>
<comment type="subunit">
    <text evidence="9">Forms a complex with TatC.</text>
</comment>
<dbReference type="OrthoDB" id="9800908at2"/>
<evidence type="ECO:0000313" key="11">
    <source>
        <dbReference type="Proteomes" id="UP000243002"/>
    </source>
</evidence>
<feature type="transmembrane region" description="Helical" evidence="9">
    <location>
        <begin position="6"/>
        <end position="23"/>
    </location>
</feature>
<dbReference type="EMBL" id="PXXO01000008">
    <property type="protein sequence ID" value="PSJ05018.1"/>
    <property type="molecule type" value="Genomic_DNA"/>
</dbReference>
<dbReference type="InterPro" id="IPR003369">
    <property type="entry name" value="TatA/B/E"/>
</dbReference>
<keyword evidence="4 9" id="KW-0653">Protein transport</keyword>
<dbReference type="GO" id="GO:0008320">
    <property type="term" value="F:protein transmembrane transporter activity"/>
    <property type="evidence" value="ECO:0007669"/>
    <property type="project" value="UniProtKB-UniRule"/>
</dbReference>
<evidence type="ECO:0000256" key="5">
    <source>
        <dbReference type="ARBA" id="ARBA00022989"/>
    </source>
</evidence>
<comment type="function">
    <text evidence="8">Part of the twin-arginine translocation (Tat) system that transports large folded proteins containing a characteristic twin-arginine motif in their signal peptide across the thylakoid membrane. Involved in delta pH-dependent protein transport required for chloroplast development, especially thylakoid membrane formation. TATC and TATB mediate precursor recognition, whereas TATA facilitates translocation.</text>
</comment>
<dbReference type="PANTHER" id="PTHR33162">
    <property type="entry name" value="SEC-INDEPENDENT PROTEIN TRANSLOCASE PROTEIN TATA, CHLOROPLASTIC"/>
    <property type="match status" value="1"/>
</dbReference>
<dbReference type="InterPro" id="IPR006312">
    <property type="entry name" value="TatA/E"/>
</dbReference>
<evidence type="ECO:0000256" key="1">
    <source>
        <dbReference type="ARBA" id="ARBA00004167"/>
    </source>
</evidence>
<reference evidence="10 11" key="1">
    <citation type="journal article" date="2018" name="Environ. Microbiol.">
        <title>Ecological and genomic features of two widespread freshwater picocyanobacteria.</title>
        <authorList>
            <person name="Cabello-Yeves P.J."/>
            <person name="Picazo A."/>
            <person name="Camacho A."/>
            <person name="Callieri C."/>
            <person name="Rosselli R."/>
            <person name="Roda-Garcia J.J."/>
            <person name="Coutinho F.H."/>
            <person name="Rodriguez-Valera F."/>
        </authorList>
    </citation>
    <scope>NUCLEOTIDE SEQUENCE [LARGE SCALE GENOMIC DNA]</scope>
    <source>
        <strain evidence="10 11">Tous</strain>
    </source>
</reference>
<dbReference type="PRINTS" id="PR01506">
    <property type="entry name" value="TATBPROTEIN"/>
</dbReference>
<comment type="caution">
    <text evidence="10">The sequence shown here is derived from an EMBL/GenBank/DDBJ whole genome shotgun (WGS) entry which is preliminary data.</text>
</comment>
<keyword evidence="7 9" id="KW-0472">Membrane</keyword>
<evidence type="ECO:0000256" key="4">
    <source>
        <dbReference type="ARBA" id="ARBA00022927"/>
    </source>
</evidence>
<comment type="similarity">
    <text evidence="9">Belongs to the TatA/E family.</text>
</comment>
<keyword evidence="5 9" id="KW-1133">Transmembrane helix</keyword>
<keyword evidence="2 9" id="KW-0813">Transport</keyword>
<comment type="subcellular location">
    <subcellularLocation>
        <location evidence="9">Cell membrane</location>
        <topology evidence="9">Single-pass membrane protein</topology>
    </subcellularLocation>
    <subcellularLocation>
        <location evidence="1">Membrane</location>
        <topology evidence="1">Single-pass membrane protein</topology>
    </subcellularLocation>
</comment>
<evidence type="ECO:0000313" key="10">
    <source>
        <dbReference type="EMBL" id="PSJ05018.1"/>
    </source>
</evidence>
<dbReference type="GO" id="GO:0033281">
    <property type="term" value="C:TAT protein transport complex"/>
    <property type="evidence" value="ECO:0007669"/>
    <property type="project" value="UniProtKB-UniRule"/>
</dbReference>
<dbReference type="PANTHER" id="PTHR33162:SF1">
    <property type="entry name" value="SEC-INDEPENDENT PROTEIN TRANSLOCASE PROTEIN TATA, CHLOROPLASTIC"/>
    <property type="match status" value="1"/>
</dbReference>
<dbReference type="RefSeq" id="WP_106632282.1">
    <property type="nucleotide sequence ID" value="NZ_PXXO01000008.1"/>
</dbReference>
<keyword evidence="9" id="KW-1003">Cell membrane</keyword>
<dbReference type="Proteomes" id="UP000243002">
    <property type="component" value="Unassembled WGS sequence"/>
</dbReference>
<keyword evidence="11" id="KW-1185">Reference proteome</keyword>
<dbReference type="GO" id="GO:0006886">
    <property type="term" value="P:intracellular protein transport"/>
    <property type="evidence" value="ECO:0007669"/>
    <property type="project" value="UniProtKB-ARBA"/>
</dbReference>
<sequence>MNVFGIGLPELAVIAAIGLLVFGPKRLPELGKTLGRTLKGFQSASSEFEKELRTAITTAEPVAADLPVAVSATELVSADASGADAPELIEQPFDGPAA</sequence>
<evidence type="ECO:0000256" key="9">
    <source>
        <dbReference type="HAMAP-Rule" id="MF_00236"/>
    </source>
</evidence>
<keyword evidence="3 9" id="KW-0812">Transmembrane</keyword>
<comment type="function">
    <text evidence="9">Part of the twin-arginine translocation (Tat) system that transports large folded proteins containing a characteristic twin-arginine motif in their signal peptide across membranes. TatA could form the protein-conducting channel of the Tat system.</text>
</comment>
<dbReference type="NCBIfam" id="NF011429">
    <property type="entry name" value="PRK14857.1"/>
    <property type="match status" value="1"/>
</dbReference>
<accession>A0A2P7MUV0</accession>
<dbReference type="GO" id="GO:0043953">
    <property type="term" value="P:protein transport by the Tat complex"/>
    <property type="evidence" value="ECO:0007669"/>
    <property type="project" value="UniProtKB-UniRule"/>
</dbReference>
<keyword evidence="6 9" id="KW-0811">Translocation</keyword>
<evidence type="ECO:0000256" key="3">
    <source>
        <dbReference type="ARBA" id="ARBA00022692"/>
    </source>
</evidence>
<dbReference type="NCBIfam" id="TIGR01411">
    <property type="entry name" value="tatAE"/>
    <property type="match status" value="1"/>
</dbReference>
<gene>
    <name evidence="9" type="primary">tatA</name>
    <name evidence="10" type="ORF">C7K55_08405</name>
</gene>
<protein>
    <recommendedName>
        <fullName evidence="9">Sec-independent protein translocase protein TatA</fullName>
    </recommendedName>
</protein>
<evidence type="ECO:0000256" key="8">
    <source>
        <dbReference type="ARBA" id="ARBA00025340"/>
    </source>
</evidence>
<evidence type="ECO:0000256" key="7">
    <source>
        <dbReference type="ARBA" id="ARBA00023136"/>
    </source>
</evidence>
<evidence type="ECO:0000256" key="6">
    <source>
        <dbReference type="ARBA" id="ARBA00023010"/>
    </source>
</evidence>
<name>A0A2P7MUV0_9CYAN</name>